<name>A0A1H7Q4R1_AQUAM</name>
<organism evidence="1 2">
    <name type="scientific">Aquimarina amphilecti</name>
    <dbReference type="NCBI Taxonomy" id="1038014"/>
    <lineage>
        <taxon>Bacteria</taxon>
        <taxon>Pseudomonadati</taxon>
        <taxon>Bacteroidota</taxon>
        <taxon>Flavobacteriia</taxon>
        <taxon>Flavobacteriales</taxon>
        <taxon>Flavobacteriaceae</taxon>
        <taxon>Aquimarina</taxon>
    </lineage>
</organism>
<protein>
    <submittedName>
        <fullName evidence="1">Uncharacterized protein</fullName>
    </submittedName>
</protein>
<dbReference type="OrthoDB" id="1160630at2"/>
<dbReference type="AlphaFoldDB" id="A0A1H7Q4R1"/>
<dbReference type="RefSeq" id="WP_091408685.1">
    <property type="nucleotide sequence ID" value="NZ_FOAB01000004.1"/>
</dbReference>
<dbReference type="PROSITE" id="PS51257">
    <property type="entry name" value="PROKAR_LIPOPROTEIN"/>
    <property type="match status" value="1"/>
</dbReference>
<evidence type="ECO:0000313" key="2">
    <source>
        <dbReference type="Proteomes" id="UP000198521"/>
    </source>
</evidence>
<proteinExistence type="predicted"/>
<evidence type="ECO:0000313" key="1">
    <source>
        <dbReference type="EMBL" id="SEL42846.1"/>
    </source>
</evidence>
<gene>
    <name evidence="1" type="ORF">SAMN04487910_2427</name>
</gene>
<dbReference type="EMBL" id="FOAB01000004">
    <property type="protein sequence ID" value="SEL42846.1"/>
    <property type="molecule type" value="Genomic_DNA"/>
</dbReference>
<accession>A0A1H7Q4R1</accession>
<dbReference type="Proteomes" id="UP000198521">
    <property type="component" value="Unassembled WGS sequence"/>
</dbReference>
<sequence>MKKSIFKTLTIAFILGIVLVACEKNEEELQDEQLQELQETPTKNAKYVDELDQTSYEVAKIQKDGHEYHFIALGDEDEMIVAETLYGNASKNAEESLHSIEQSPFNLFIALTSNSVSIPERVAKTAKGSELQQSGRNIETSGVLLEIKDPNYSESIDQKACYDIGSTDFRNIYCGGVPVTSTPTDIRYCDDGLWYSLTRSSIYGGDWKELDDTYTRTNVVCGLTRLQFYAWENTASWPFSDWKWVLKYQVDLPNGYWYYYYYTSTNTERQVKRTRPTSSGSFRAYTRFY</sequence>
<reference evidence="1 2" key="1">
    <citation type="submission" date="2016-10" db="EMBL/GenBank/DDBJ databases">
        <authorList>
            <person name="de Groot N.N."/>
        </authorList>
    </citation>
    <scope>NUCLEOTIDE SEQUENCE [LARGE SCALE GENOMIC DNA]</scope>
    <source>
        <strain evidence="1 2">DSM 25232</strain>
    </source>
</reference>
<keyword evidence="2" id="KW-1185">Reference proteome</keyword>